<dbReference type="Pfam" id="PF13416">
    <property type="entry name" value="SBP_bac_8"/>
    <property type="match status" value="1"/>
</dbReference>
<dbReference type="Gene3D" id="3.40.190.10">
    <property type="entry name" value="Periplasmic binding protein-like II"/>
    <property type="match status" value="1"/>
</dbReference>
<dbReference type="AlphaFoldDB" id="D9WQF3"/>
<dbReference type="InterPro" id="IPR006059">
    <property type="entry name" value="SBP"/>
</dbReference>
<proteinExistence type="inferred from homology"/>
<evidence type="ECO:0000256" key="3">
    <source>
        <dbReference type="ARBA" id="ARBA00022729"/>
    </source>
</evidence>
<keyword evidence="2" id="KW-0813">Transport</keyword>
<dbReference type="InterPro" id="IPR050490">
    <property type="entry name" value="Bact_solute-bd_prot1"/>
</dbReference>
<keyword evidence="7" id="KW-1185">Reference proteome</keyword>
<evidence type="ECO:0000313" key="6">
    <source>
        <dbReference type="EMBL" id="EFL28086.1"/>
    </source>
</evidence>
<dbReference type="RefSeq" id="WP_009719884.1">
    <property type="nucleotide sequence ID" value="NZ_GG657754.1"/>
</dbReference>
<sequence>MHSVRTSRFRFGAALGAVAILFGTSACGGLGAAEDKKSGSSPVPELAADQKVSITFESYNFGQAGPWTDTFTALIKKFEQAHPNIKVTAQKPQGNSPNPAADAVSSVQNETASGNPPDVAQLGFGDLDYAVNGLGAQPLDDLVGKDAVRKNFGGAHPYATRAQTLGDWSGKTYGVPFVFSTPVLYYNADLFKKAGLDPAKPPKTWDEVAKAALAIKKKTGKDGHYSDCLTKIATDWCFQSMVRSNGGRVISQDRSQLTFDQPPAIETVEQARAMVKSGATPKLNQEQAYTEFARGDMGMILETSAVQGLFMKGSKDKWDLRATTSPGFGEKPVVPTNSGSALFVYAKDAAKQRAAWDLIKFLTSDQAYTMISSKIGYLPLRTGLVDDPKGLKTWAQQNPLIKPNLEQLTRMEPWQSFPGKNYIQARNEMLDAVEKAVYQGADPKTTLQAARKQAAKLLPKK</sequence>
<dbReference type="Proteomes" id="UP000003963">
    <property type="component" value="Unassembled WGS sequence"/>
</dbReference>
<dbReference type="EMBL" id="GG657754">
    <property type="protein sequence ID" value="EFL28086.1"/>
    <property type="molecule type" value="Genomic_DNA"/>
</dbReference>
<dbReference type="GO" id="GO:0055085">
    <property type="term" value="P:transmembrane transport"/>
    <property type="evidence" value="ECO:0007669"/>
    <property type="project" value="InterPro"/>
</dbReference>
<keyword evidence="3 5" id="KW-0732">Signal</keyword>
<feature type="signal peptide" evidence="5">
    <location>
        <begin position="1"/>
        <end position="28"/>
    </location>
</feature>
<reference evidence="6 7" key="1">
    <citation type="submission" date="2009-02" db="EMBL/GenBank/DDBJ databases">
        <title>Annotation of Streptomyces hygroscopicus strain ATCC 53653.</title>
        <authorList>
            <consortium name="The Broad Institute Genome Sequencing Platform"/>
            <consortium name="Broad Institute Microbial Sequencing Center"/>
            <person name="Fischbach M."/>
            <person name="Godfrey P."/>
            <person name="Ward D."/>
            <person name="Young S."/>
            <person name="Zeng Q."/>
            <person name="Koehrsen M."/>
            <person name="Alvarado L."/>
            <person name="Berlin A.M."/>
            <person name="Bochicchio J."/>
            <person name="Borenstein D."/>
            <person name="Chapman S.B."/>
            <person name="Chen Z."/>
            <person name="Engels R."/>
            <person name="Freedman E."/>
            <person name="Gellesch M."/>
            <person name="Goldberg J."/>
            <person name="Griggs A."/>
            <person name="Gujja S."/>
            <person name="Heilman E.R."/>
            <person name="Heiman D.I."/>
            <person name="Hepburn T.A."/>
            <person name="Howarth C."/>
            <person name="Jen D."/>
            <person name="Larson L."/>
            <person name="Lewis B."/>
            <person name="Mehta T."/>
            <person name="Park D."/>
            <person name="Pearson M."/>
            <person name="Richards J."/>
            <person name="Roberts A."/>
            <person name="Saif S."/>
            <person name="Shea T.D."/>
            <person name="Shenoy N."/>
            <person name="Sisk P."/>
            <person name="Stolte C."/>
            <person name="Sykes S.N."/>
            <person name="Thomson T."/>
            <person name="Walk T."/>
            <person name="White J."/>
            <person name="Yandava C."/>
            <person name="Straight P."/>
            <person name="Clardy J."/>
            <person name="Hung D."/>
            <person name="Kolter R."/>
            <person name="Mekalanos J."/>
            <person name="Walker S."/>
            <person name="Walsh C.T."/>
            <person name="Wieland-Brown L.C."/>
            <person name="Haas B."/>
            <person name="Nusbaum C."/>
            <person name="Birren B."/>
        </authorList>
    </citation>
    <scope>NUCLEOTIDE SEQUENCE [LARGE SCALE GENOMIC DNA]</scope>
    <source>
        <strain evidence="6 7">ATCC 53653</strain>
    </source>
</reference>
<evidence type="ECO:0000256" key="2">
    <source>
        <dbReference type="ARBA" id="ARBA00022448"/>
    </source>
</evidence>
<feature type="compositionally biased region" description="Polar residues" evidence="4">
    <location>
        <begin position="105"/>
        <end position="114"/>
    </location>
</feature>
<dbReference type="PANTHER" id="PTHR43649:SF12">
    <property type="entry name" value="DIACETYLCHITOBIOSE BINDING PROTEIN DASA"/>
    <property type="match status" value="1"/>
</dbReference>
<dbReference type="PANTHER" id="PTHR43649">
    <property type="entry name" value="ARABINOSE-BINDING PROTEIN-RELATED"/>
    <property type="match status" value="1"/>
</dbReference>
<accession>D9WQF3</accession>
<feature type="chain" id="PRO_5038999532" evidence="5">
    <location>
        <begin position="29"/>
        <end position="461"/>
    </location>
</feature>
<name>D9WQF3_9ACTN</name>
<dbReference type="PROSITE" id="PS01037">
    <property type="entry name" value="SBP_BACTERIAL_1"/>
    <property type="match status" value="1"/>
</dbReference>
<dbReference type="PROSITE" id="PS51257">
    <property type="entry name" value="PROKAR_LIPOPROTEIN"/>
    <property type="match status" value="1"/>
</dbReference>
<dbReference type="InterPro" id="IPR006061">
    <property type="entry name" value="SBP_1_CS"/>
</dbReference>
<evidence type="ECO:0000256" key="1">
    <source>
        <dbReference type="ARBA" id="ARBA00008520"/>
    </source>
</evidence>
<organism evidence="6 7">
    <name type="scientific">Streptomyces himastatinicus ATCC 53653</name>
    <dbReference type="NCBI Taxonomy" id="457427"/>
    <lineage>
        <taxon>Bacteria</taxon>
        <taxon>Bacillati</taxon>
        <taxon>Actinomycetota</taxon>
        <taxon>Actinomycetes</taxon>
        <taxon>Kitasatosporales</taxon>
        <taxon>Streptomycetaceae</taxon>
        <taxon>Streptomyces</taxon>
        <taxon>Streptomyces violaceusniger group</taxon>
    </lineage>
</organism>
<dbReference type="CDD" id="cd14748">
    <property type="entry name" value="PBP2_UgpB"/>
    <property type="match status" value="1"/>
</dbReference>
<gene>
    <name evidence="6" type="ORF">SSOG_07800</name>
</gene>
<dbReference type="STRING" id="457427.SSOG_07800"/>
<evidence type="ECO:0000256" key="4">
    <source>
        <dbReference type="SAM" id="MobiDB-lite"/>
    </source>
</evidence>
<evidence type="ECO:0000256" key="5">
    <source>
        <dbReference type="SAM" id="SignalP"/>
    </source>
</evidence>
<feature type="region of interest" description="Disordered" evidence="4">
    <location>
        <begin position="88"/>
        <end position="119"/>
    </location>
</feature>
<evidence type="ECO:0000313" key="7">
    <source>
        <dbReference type="Proteomes" id="UP000003963"/>
    </source>
</evidence>
<protein>
    <submittedName>
        <fullName evidence="6">Extracellular solute-binding protein, family 1</fullName>
    </submittedName>
</protein>
<dbReference type="SUPFAM" id="SSF53850">
    <property type="entry name" value="Periplasmic binding protein-like II"/>
    <property type="match status" value="1"/>
</dbReference>
<comment type="similarity">
    <text evidence="1">Belongs to the bacterial solute-binding protein 1 family.</text>
</comment>
<dbReference type="HOGENOM" id="CLU_031285_3_1_11"/>